<keyword evidence="1" id="KW-0285">Flavoprotein</keyword>
<sequence length="374" mass="39569">MDFTMNESQDAVAELVVSLLERDSARDIALWPKLVDSGLLSVALPQRYGGDGLGLLEVSAMLTELATDAVQVPALTTLGFGVLPLLRSAPESLAEKVFPAVADGAVLTAALNEPGAPFAMKPETTATVDGNTVRIRGRKVGVPYVDRARWILVPTDSGLAVVDAEVPGLERAQSPSGTGAPEFSLYFDDAEIPAEQLLSGGIPELYRYALATIGSVADGLLKGIVTLATEHLRIQDGVSRENTLAASRTIADICIASRALHAIAQSANWALAQNDDSAEHHERVDNGLDVLAYYVASELRATIRMCHHLYVADIATAHPLHRYYSQAADLARWLGGTSSGSVGLKDRFSSVAKTSDRSSEGISTGRAIADPAVV</sequence>
<keyword evidence="2" id="KW-0274">FAD</keyword>
<gene>
    <name evidence="5" type="ORF">GLP40_04755</name>
</gene>
<evidence type="ECO:0000256" key="2">
    <source>
        <dbReference type="ARBA" id="ARBA00022827"/>
    </source>
</evidence>
<protein>
    <submittedName>
        <fullName evidence="5">Acyl-CoA dehydrogenase</fullName>
    </submittedName>
</protein>
<accession>A0A6I3KSP2</accession>
<dbReference type="InterPro" id="IPR009100">
    <property type="entry name" value="AcylCoA_DH/oxidase_NM_dom_sf"/>
</dbReference>
<dbReference type="Gene3D" id="1.10.540.10">
    <property type="entry name" value="Acyl-CoA dehydrogenase/oxidase, N-terminal domain"/>
    <property type="match status" value="1"/>
</dbReference>
<evidence type="ECO:0000313" key="5">
    <source>
        <dbReference type="EMBL" id="MTE12096.1"/>
    </source>
</evidence>
<comment type="caution">
    <text evidence="5">The sequence shown here is derived from an EMBL/GenBank/DDBJ whole genome shotgun (WGS) entry which is preliminary data.</text>
</comment>
<dbReference type="InterPro" id="IPR013786">
    <property type="entry name" value="AcylCoA_DH/ox_N"/>
</dbReference>
<reference evidence="5 6" key="1">
    <citation type="submission" date="2019-11" db="EMBL/GenBank/DDBJ databases">
        <title>Nocardia sp. nov. CT2-14 isolated from soil.</title>
        <authorList>
            <person name="Kanchanasin P."/>
            <person name="Tanasupawat S."/>
            <person name="Yuki M."/>
            <person name="Kudo T."/>
        </authorList>
    </citation>
    <scope>NUCLEOTIDE SEQUENCE [LARGE SCALE GENOMIC DNA]</scope>
    <source>
        <strain evidence="5 6">CT2-14</strain>
    </source>
</reference>
<dbReference type="SUPFAM" id="SSF56645">
    <property type="entry name" value="Acyl-CoA dehydrogenase NM domain-like"/>
    <property type="match status" value="1"/>
</dbReference>
<dbReference type="GO" id="GO:0003995">
    <property type="term" value="F:acyl-CoA dehydrogenase activity"/>
    <property type="evidence" value="ECO:0007669"/>
    <property type="project" value="TreeGrafter"/>
</dbReference>
<organism evidence="5 6">
    <name type="scientific">Nocardia aurantiaca</name>
    <dbReference type="NCBI Taxonomy" id="2675850"/>
    <lineage>
        <taxon>Bacteria</taxon>
        <taxon>Bacillati</taxon>
        <taxon>Actinomycetota</taxon>
        <taxon>Actinomycetes</taxon>
        <taxon>Mycobacteriales</taxon>
        <taxon>Nocardiaceae</taxon>
        <taxon>Nocardia</taxon>
    </lineage>
</organism>
<keyword evidence="3" id="KW-0560">Oxidoreductase</keyword>
<dbReference type="EMBL" id="WMBB01000002">
    <property type="protein sequence ID" value="MTE12096.1"/>
    <property type="molecule type" value="Genomic_DNA"/>
</dbReference>
<dbReference type="Pfam" id="PF02771">
    <property type="entry name" value="Acyl-CoA_dh_N"/>
    <property type="match status" value="1"/>
</dbReference>
<dbReference type="InterPro" id="IPR046373">
    <property type="entry name" value="Acyl-CoA_Oxase/DH_mid-dom_sf"/>
</dbReference>
<dbReference type="GO" id="GO:0050660">
    <property type="term" value="F:flavin adenine dinucleotide binding"/>
    <property type="evidence" value="ECO:0007669"/>
    <property type="project" value="InterPro"/>
</dbReference>
<keyword evidence="6" id="KW-1185">Reference proteome</keyword>
<dbReference type="PANTHER" id="PTHR43884:SF20">
    <property type="entry name" value="ACYL-COA DEHYDROGENASE FADE28"/>
    <property type="match status" value="1"/>
</dbReference>
<dbReference type="InterPro" id="IPR037069">
    <property type="entry name" value="AcylCoA_DH/ox_N_sf"/>
</dbReference>
<evidence type="ECO:0000313" key="6">
    <source>
        <dbReference type="Proteomes" id="UP000432464"/>
    </source>
</evidence>
<proteinExistence type="predicted"/>
<evidence type="ECO:0000256" key="1">
    <source>
        <dbReference type="ARBA" id="ARBA00022630"/>
    </source>
</evidence>
<dbReference type="Gene3D" id="2.40.110.10">
    <property type="entry name" value="Butyryl-CoA Dehydrogenase, subunit A, domain 2"/>
    <property type="match status" value="1"/>
</dbReference>
<dbReference type="PANTHER" id="PTHR43884">
    <property type="entry name" value="ACYL-COA DEHYDROGENASE"/>
    <property type="match status" value="1"/>
</dbReference>
<feature type="domain" description="Acyl-CoA dehydrogenase/oxidase N-terminal" evidence="4">
    <location>
        <begin position="22"/>
        <end position="104"/>
    </location>
</feature>
<dbReference type="AlphaFoldDB" id="A0A6I3KSP2"/>
<evidence type="ECO:0000259" key="4">
    <source>
        <dbReference type="Pfam" id="PF02771"/>
    </source>
</evidence>
<evidence type="ECO:0000256" key="3">
    <source>
        <dbReference type="ARBA" id="ARBA00023002"/>
    </source>
</evidence>
<name>A0A6I3KSP2_9NOCA</name>
<dbReference type="Proteomes" id="UP000432464">
    <property type="component" value="Unassembled WGS sequence"/>
</dbReference>